<dbReference type="STRING" id="200324.A0A2N5VHH4"/>
<feature type="compositionally biased region" description="Basic and acidic residues" evidence="1">
    <location>
        <begin position="252"/>
        <end position="261"/>
    </location>
</feature>
<feature type="region of interest" description="Disordered" evidence="1">
    <location>
        <begin position="97"/>
        <end position="123"/>
    </location>
</feature>
<feature type="region of interest" description="Disordered" evidence="1">
    <location>
        <begin position="383"/>
        <end position="463"/>
    </location>
</feature>
<keyword evidence="3" id="KW-1185">Reference proteome</keyword>
<feature type="compositionally biased region" description="Polar residues" evidence="1">
    <location>
        <begin position="439"/>
        <end position="449"/>
    </location>
</feature>
<name>A0A2N5VHH4_9BASI</name>
<evidence type="ECO:0000313" key="3">
    <source>
        <dbReference type="Proteomes" id="UP000235388"/>
    </source>
</evidence>
<feature type="region of interest" description="Disordered" evidence="1">
    <location>
        <begin position="223"/>
        <end position="261"/>
    </location>
</feature>
<dbReference type="Proteomes" id="UP000235388">
    <property type="component" value="Unassembled WGS sequence"/>
</dbReference>
<evidence type="ECO:0000313" key="2">
    <source>
        <dbReference type="EMBL" id="PLW49356.1"/>
    </source>
</evidence>
<proteinExistence type="predicted"/>
<comment type="caution">
    <text evidence="2">The sequence shown here is derived from an EMBL/GenBank/DDBJ whole genome shotgun (WGS) entry which is preliminary data.</text>
</comment>
<protein>
    <submittedName>
        <fullName evidence="2">Uncharacterized protein</fullName>
    </submittedName>
</protein>
<feature type="compositionally biased region" description="Basic and acidic residues" evidence="1">
    <location>
        <begin position="450"/>
        <end position="463"/>
    </location>
</feature>
<reference evidence="2 3" key="1">
    <citation type="submission" date="2017-11" db="EMBL/GenBank/DDBJ databases">
        <title>De novo assembly and phasing of dikaryotic genomes from two isolates of Puccinia coronata f. sp. avenae, the causal agent of oat crown rust.</title>
        <authorList>
            <person name="Miller M.E."/>
            <person name="Zhang Y."/>
            <person name="Omidvar V."/>
            <person name="Sperschneider J."/>
            <person name="Schwessinger B."/>
            <person name="Raley C."/>
            <person name="Palmer J.M."/>
            <person name="Garnica D."/>
            <person name="Upadhyaya N."/>
            <person name="Rathjen J."/>
            <person name="Taylor J.M."/>
            <person name="Park R.F."/>
            <person name="Dodds P.N."/>
            <person name="Hirsch C.D."/>
            <person name="Kianian S.F."/>
            <person name="Figueroa M."/>
        </authorList>
    </citation>
    <scope>NUCLEOTIDE SEQUENCE [LARGE SCALE GENOMIC DNA]</scope>
    <source>
        <strain evidence="2">12NC29</strain>
    </source>
</reference>
<dbReference type="AlphaFoldDB" id="A0A2N5VHH4"/>
<evidence type="ECO:0000256" key="1">
    <source>
        <dbReference type="SAM" id="MobiDB-lite"/>
    </source>
</evidence>
<dbReference type="EMBL" id="PGCJ01000096">
    <property type="protein sequence ID" value="PLW49356.1"/>
    <property type="molecule type" value="Genomic_DNA"/>
</dbReference>
<feature type="compositionally biased region" description="Basic residues" evidence="1">
    <location>
        <begin position="417"/>
        <end position="426"/>
    </location>
</feature>
<feature type="region of interest" description="Disordered" evidence="1">
    <location>
        <begin position="1"/>
        <end position="23"/>
    </location>
</feature>
<accession>A0A2N5VHH4</accession>
<feature type="compositionally biased region" description="Polar residues" evidence="1">
    <location>
        <begin position="101"/>
        <end position="121"/>
    </location>
</feature>
<feature type="compositionally biased region" description="Polar residues" evidence="1">
    <location>
        <begin position="383"/>
        <end position="402"/>
    </location>
</feature>
<sequence length="463" mass="50733">MRPSDSNSGAHHQVNRQPIQTQRPGSLATNFELVSNSLGGACPCLNWMAASDKNLDAAIRAKYSGSEGKGVKDSLGMSKLSVMWEATSAEEKATFKPGVYKNTTNTTGQEDQHPTEQSGPTDLSAISGLRAQSKSMKEAEGRVDRWMEEWNQKAIHIAATNHCEIVMFAVSTHLSSHNFQLGPSTPGAAEFVKQMYKADGIKNYQSRLQAFATGAKVNGINPSITQKGQPSKPVTAVQEPCSTGGRTGTVRPKQEPTGRTDFSDRSRLVLCDRSQELIRQACPTRRQVLRSDSACPTTSQTRLFEHRSSCRVRPVNAGSVVCLPEMVSKPVWIKTASHSLGRGEAKLILEDLDNKLIRVVRDTEALIGRNIQPNKNPAYQACTPNTGRQEAQVQTQNQTIHHVSTHKQAHPTSSTTAHKKKNKQSRRTTSLTTSELALDQSSEESSSNVLRDESKEQSSEEED</sequence>
<gene>
    <name evidence="2" type="ORF">PCANC_07774</name>
</gene>
<organism evidence="2 3">
    <name type="scientific">Puccinia coronata f. sp. avenae</name>
    <dbReference type="NCBI Taxonomy" id="200324"/>
    <lineage>
        <taxon>Eukaryota</taxon>
        <taxon>Fungi</taxon>
        <taxon>Dikarya</taxon>
        <taxon>Basidiomycota</taxon>
        <taxon>Pucciniomycotina</taxon>
        <taxon>Pucciniomycetes</taxon>
        <taxon>Pucciniales</taxon>
        <taxon>Pucciniaceae</taxon>
        <taxon>Puccinia</taxon>
    </lineage>
</organism>